<accession>A0ABN8Z069</accession>
<evidence type="ECO:0000313" key="1">
    <source>
        <dbReference type="EMBL" id="CAI9167230.1"/>
    </source>
</evidence>
<name>A0ABN8Z069_RANTA</name>
<evidence type="ECO:0000313" key="2">
    <source>
        <dbReference type="Proteomes" id="UP001176941"/>
    </source>
</evidence>
<sequence length="116" mass="12597">MYGCIRASSLSKHVLSPTFSFCFGTPGIGTGTDSSHHRQMLAALGSRSFSESEVQPGRATCPRSDLTEEGENLVFSAFLGVREWTGRAGAVDVGLASIRKASCLWRTRSLNRNRPF</sequence>
<gene>
    <name evidence="1" type="ORF">MRATA1EN1_LOCUS16192</name>
</gene>
<dbReference type="Proteomes" id="UP001176941">
    <property type="component" value="Chromosome 26"/>
</dbReference>
<proteinExistence type="predicted"/>
<organism evidence="1 2">
    <name type="scientific">Rangifer tarandus platyrhynchus</name>
    <name type="common">Svalbard reindeer</name>
    <dbReference type="NCBI Taxonomy" id="3082113"/>
    <lineage>
        <taxon>Eukaryota</taxon>
        <taxon>Metazoa</taxon>
        <taxon>Chordata</taxon>
        <taxon>Craniata</taxon>
        <taxon>Vertebrata</taxon>
        <taxon>Euteleostomi</taxon>
        <taxon>Mammalia</taxon>
        <taxon>Eutheria</taxon>
        <taxon>Laurasiatheria</taxon>
        <taxon>Artiodactyla</taxon>
        <taxon>Ruminantia</taxon>
        <taxon>Pecora</taxon>
        <taxon>Cervidae</taxon>
        <taxon>Odocoileinae</taxon>
        <taxon>Rangifer</taxon>
    </lineage>
</organism>
<protein>
    <submittedName>
        <fullName evidence="1">Uncharacterized protein</fullName>
    </submittedName>
</protein>
<reference evidence="1" key="1">
    <citation type="submission" date="2023-04" db="EMBL/GenBank/DDBJ databases">
        <authorList>
            <consortium name="ELIXIR-Norway"/>
        </authorList>
    </citation>
    <scope>NUCLEOTIDE SEQUENCE [LARGE SCALE GENOMIC DNA]</scope>
</reference>
<dbReference type="EMBL" id="OX459962">
    <property type="protein sequence ID" value="CAI9167230.1"/>
    <property type="molecule type" value="Genomic_DNA"/>
</dbReference>
<keyword evidence="2" id="KW-1185">Reference proteome</keyword>